<sequence length="165" mass="19182">MALNSGYRAFIIAEKRHSTKIHGIHEADQTKTRGINVAFVCLTYVASSSVAKCSMNLFKAFINYGSPCSIWIRKKRKSENADDTKQIEDDTKQNCGMKTYALHTQIRKPVMNRNTHEEERRKVEKATSTERLGWIESFVGQLRSLVKFRRNKRPMLRYFLAMMIM</sequence>
<accession>A0A0V1K8P5</accession>
<evidence type="ECO:0000313" key="1">
    <source>
        <dbReference type="EMBL" id="KRZ43570.1"/>
    </source>
</evidence>
<name>A0A0V1K8P5_TRIPS</name>
<evidence type="ECO:0000313" key="2">
    <source>
        <dbReference type="Proteomes" id="UP000054826"/>
    </source>
</evidence>
<organism evidence="1 2">
    <name type="scientific">Trichinella pseudospiralis</name>
    <name type="common">Parasitic roundworm</name>
    <dbReference type="NCBI Taxonomy" id="6337"/>
    <lineage>
        <taxon>Eukaryota</taxon>
        <taxon>Metazoa</taxon>
        <taxon>Ecdysozoa</taxon>
        <taxon>Nematoda</taxon>
        <taxon>Enoplea</taxon>
        <taxon>Dorylaimia</taxon>
        <taxon>Trichinellida</taxon>
        <taxon>Trichinellidae</taxon>
        <taxon>Trichinella</taxon>
    </lineage>
</organism>
<dbReference type="Proteomes" id="UP000054826">
    <property type="component" value="Unassembled WGS sequence"/>
</dbReference>
<proteinExistence type="predicted"/>
<reference evidence="1 2" key="1">
    <citation type="submission" date="2015-01" db="EMBL/GenBank/DDBJ databases">
        <title>Evolution of Trichinella species and genotypes.</title>
        <authorList>
            <person name="Korhonen P.K."/>
            <person name="Edoardo P."/>
            <person name="Giuseppe L.R."/>
            <person name="Gasser R.B."/>
        </authorList>
    </citation>
    <scope>NUCLEOTIDE SEQUENCE [LARGE SCALE GENOMIC DNA]</scope>
    <source>
        <strain evidence="1">ISS176</strain>
    </source>
</reference>
<dbReference type="AlphaFoldDB" id="A0A0V1K8P5"/>
<gene>
    <name evidence="1" type="ORF">T4C_4229</name>
</gene>
<dbReference type="EMBL" id="JYDV01000009">
    <property type="protein sequence ID" value="KRZ43570.1"/>
    <property type="molecule type" value="Genomic_DNA"/>
</dbReference>
<protein>
    <submittedName>
        <fullName evidence="1">Uncharacterized protein</fullName>
    </submittedName>
</protein>
<comment type="caution">
    <text evidence="1">The sequence shown here is derived from an EMBL/GenBank/DDBJ whole genome shotgun (WGS) entry which is preliminary data.</text>
</comment>